<dbReference type="InterPro" id="IPR015943">
    <property type="entry name" value="WD40/YVTN_repeat-like_dom_sf"/>
</dbReference>
<feature type="domain" description="Photosynthesis system II assembly factor Ycf48/Hcf136-like" evidence="5">
    <location>
        <begin position="80"/>
        <end position="202"/>
    </location>
</feature>
<name>A0ABT0N7A2_9GAMM</name>
<protein>
    <submittedName>
        <fullName evidence="6">YCF48-related protein</fullName>
    </submittedName>
</protein>
<feature type="compositionally biased region" description="Low complexity" evidence="3">
    <location>
        <begin position="318"/>
        <end position="331"/>
    </location>
</feature>
<dbReference type="InterPro" id="IPR028203">
    <property type="entry name" value="PSII_CF48-like_dom"/>
</dbReference>
<evidence type="ECO:0000313" key="7">
    <source>
        <dbReference type="Proteomes" id="UP001202831"/>
    </source>
</evidence>
<evidence type="ECO:0000256" key="4">
    <source>
        <dbReference type="SAM" id="SignalP"/>
    </source>
</evidence>
<evidence type="ECO:0000256" key="1">
    <source>
        <dbReference type="ARBA" id="ARBA00022531"/>
    </source>
</evidence>
<accession>A0ABT0N7A2</accession>
<evidence type="ECO:0000256" key="3">
    <source>
        <dbReference type="SAM" id="MobiDB-lite"/>
    </source>
</evidence>
<dbReference type="PANTHER" id="PTHR47199">
    <property type="entry name" value="PHOTOSYSTEM II STABILITY/ASSEMBLY FACTOR HCF136, CHLOROPLASTIC"/>
    <property type="match status" value="1"/>
</dbReference>
<keyword evidence="2" id="KW-0604">Photosystem II</keyword>
<gene>
    <name evidence="6" type="ORF">L2725_09165</name>
</gene>
<dbReference type="Proteomes" id="UP001202831">
    <property type="component" value="Unassembled WGS sequence"/>
</dbReference>
<evidence type="ECO:0000313" key="6">
    <source>
        <dbReference type="EMBL" id="MCL2913960.1"/>
    </source>
</evidence>
<dbReference type="Pfam" id="PF14870">
    <property type="entry name" value="PSII_BNR"/>
    <property type="match status" value="1"/>
</dbReference>
<proteinExistence type="predicted"/>
<dbReference type="PANTHER" id="PTHR47199:SF2">
    <property type="entry name" value="PHOTOSYSTEM II STABILITY_ASSEMBLY FACTOR HCF136, CHLOROPLASTIC"/>
    <property type="match status" value="1"/>
</dbReference>
<dbReference type="RefSeq" id="WP_249248695.1">
    <property type="nucleotide sequence ID" value="NZ_JAKIKT010000003.1"/>
</dbReference>
<reference evidence="6 7" key="1">
    <citation type="submission" date="2022-01" db="EMBL/GenBank/DDBJ databases">
        <title>Whole genome-based taxonomy of the Shewanellaceae.</title>
        <authorList>
            <person name="Martin-Rodriguez A.J."/>
        </authorList>
    </citation>
    <scope>NUCLEOTIDE SEQUENCE [LARGE SCALE GENOMIC DNA]</scope>
    <source>
        <strain evidence="6 7">DSM 21332</strain>
    </source>
</reference>
<dbReference type="EMBL" id="JAKIKT010000003">
    <property type="protein sequence ID" value="MCL2913960.1"/>
    <property type="molecule type" value="Genomic_DNA"/>
</dbReference>
<keyword evidence="7" id="KW-1185">Reference proteome</keyword>
<dbReference type="SUPFAM" id="SSF110296">
    <property type="entry name" value="Oligoxyloglucan reducing end-specific cellobiohydrolase"/>
    <property type="match status" value="1"/>
</dbReference>
<evidence type="ECO:0000256" key="2">
    <source>
        <dbReference type="ARBA" id="ARBA00023276"/>
    </source>
</evidence>
<keyword evidence="1" id="KW-0602">Photosynthesis</keyword>
<feature type="region of interest" description="Disordered" evidence="3">
    <location>
        <begin position="316"/>
        <end position="353"/>
    </location>
</feature>
<feature type="chain" id="PRO_5046073874" evidence="4">
    <location>
        <begin position="27"/>
        <end position="353"/>
    </location>
</feature>
<feature type="signal peptide" evidence="4">
    <location>
        <begin position="1"/>
        <end position="26"/>
    </location>
</feature>
<comment type="caution">
    <text evidence="6">The sequence shown here is derived from an EMBL/GenBank/DDBJ whole genome shotgun (WGS) entry which is preliminary data.</text>
</comment>
<evidence type="ECO:0000259" key="5">
    <source>
        <dbReference type="Pfam" id="PF14870"/>
    </source>
</evidence>
<sequence>MRTTLAIGISLAVAAAGVFAFSPRHSAPLAPTRIPVDNMNITSLHSGSAGIIAAGELGHILISKDQGKSWQAASIDNQRNALITRVRFSDNDHGLAIGHEGWILKTQDGGESWNEISFGEFGSTPLLSLEKQADGDWLTSGAFGYYRKSSDSGSSWQDLPPPQGLDWHLNSMIPGKDGQTWLLAGEAGTLLRSDDSGDNWQTVDPFYDGSFYGGLHLGGERWLVYGMRGNIFRSDDNGHNWQRLNFNIPVSLFTHEVMPDGELLLGGQGGFVISTRNQGDSFNIIRRGGRLAITDIHPLGLDELLLASDKGLLTHGLTSNSSQNSSKQNTTMDTHKNTQDAIKPTAKAEKAGV</sequence>
<dbReference type="Gene3D" id="2.130.10.10">
    <property type="entry name" value="YVTN repeat-like/Quinoprotein amine dehydrogenase"/>
    <property type="match status" value="1"/>
</dbReference>
<keyword evidence="4" id="KW-0732">Signal</keyword>
<organism evidence="6 7">
    <name type="scientific">Shewanella corallii</name>
    <dbReference type="NCBI Taxonomy" id="560080"/>
    <lineage>
        <taxon>Bacteria</taxon>
        <taxon>Pseudomonadati</taxon>
        <taxon>Pseudomonadota</taxon>
        <taxon>Gammaproteobacteria</taxon>
        <taxon>Alteromonadales</taxon>
        <taxon>Shewanellaceae</taxon>
        <taxon>Shewanella</taxon>
    </lineage>
</organism>